<evidence type="ECO:0000313" key="3">
    <source>
        <dbReference type="Proteomes" id="UP000041254"/>
    </source>
</evidence>
<dbReference type="AlphaFoldDB" id="A0A0G4FZE5"/>
<gene>
    <name evidence="2" type="ORF">Vbra_16550</name>
</gene>
<organism evidence="2 3">
    <name type="scientific">Vitrella brassicaformis (strain CCMP3155)</name>
    <dbReference type="NCBI Taxonomy" id="1169540"/>
    <lineage>
        <taxon>Eukaryota</taxon>
        <taxon>Sar</taxon>
        <taxon>Alveolata</taxon>
        <taxon>Colpodellida</taxon>
        <taxon>Vitrellaceae</taxon>
        <taxon>Vitrella</taxon>
    </lineage>
</organism>
<keyword evidence="3" id="KW-1185">Reference proteome</keyword>
<dbReference type="InParanoid" id="A0A0G4FZE5"/>
<evidence type="ECO:0000256" key="1">
    <source>
        <dbReference type="SAM" id="MobiDB-lite"/>
    </source>
</evidence>
<dbReference type="EMBL" id="CDMY01000531">
    <property type="protein sequence ID" value="CEM20898.1"/>
    <property type="molecule type" value="Genomic_DNA"/>
</dbReference>
<feature type="compositionally biased region" description="Gly residues" evidence="1">
    <location>
        <begin position="80"/>
        <end position="91"/>
    </location>
</feature>
<reference evidence="2 3" key="1">
    <citation type="submission" date="2014-11" db="EMBL/GenBank/DDBJ databases">
        <authorList>
            <person name="Zhu J."/>
            <person name="Qi W."/>
            <person name="Song R."/>
        </authorList>
    </citation>
    <scope>NUCLEOTIDE SEQUENCE [LARGE SCALE GENOMIC DNA]</scope>
</reference>
<accession>A0A0G4FZE5</accession>
<feature type="region of interest" description="Disordered" evidence="1">
    <location>
        <begin position="47"/>
        <end position="98"/>
    </location>
</feature>
<dbReference type="Proteomes" id="UP000041254">
    <property type="component" value="Unassembled WGS sequence"/>
</dbReference>
<sequence length="98" mass="10585">MASQKEPEPSLESSFNVDGFYHELQRRFQEQRTIILPILERTQRFLATGSAEPPSKLPHSGQSAAVKGAQPQYVPQSGGQMMGGAAGGGQEWKGEGGR</sequence>
<protein>
    <submittedName>
        <fullName evidence="2">Uncharacterized protein</fullName>
    </submittedName>
</protein>
<name>A0A0G4FZE5_VITBC</name>
<evidence type="ECO:0000313" key="2">
    <source>
        <dbReference type="EMBL" id="CEM20898.1"/>
    </source>
</evidence>
<proteinExistence type="predicted"/>
<dbReference type="VEuPathDB" id="CryptoDB:Vbra_16550"/>